<dbReference type="PANTHER" id="PTHR11439">
    <property type="entry name" value="GAG-POL-RELATED RETROTRANSPOSON"/>
    <property type="match status" value="1"/>
</dbReference>
<comment type="caution">
    <text evidence="2">The sequence shown here is derived from an EMBL/GenBank/DDBJ whole genome shotgun (WGS) entry which is preliminary data.</text>
</comment>
<keyword evidence="1" id="KW-0472">Membrane</keyword>
<feature type="transmembrane region" description="Helical" evidence="1">
    <location>
        <begin position="139"/>
        <end position="161"/>
    </location>
</feature>
<accession>A0A438CF90</accession>
<proteinExistence type="predicted"/>
<dbReference type="AlphaFoldDB" id="A0A438CF90"/>
<dbReference type="PANTHER" id="PTHR11439:SF467">
    <property type="entry name" value="INTEGRASE CATALYTIC DOMAIN-CONTAINING PROTEIN"/>
    <property type="match status" value="1"/>
</dbReference>
<keyword evidence="1" id="KW-0812">Transmembrane</keyword>
<keyword evidence="1" id="KW-1133">Transmembrane helix</keyword>
<dbReference type="EMBL" id="QGNW01002263">
    <property type="protein sequence ID" value="RVW21877.1"/>
    <property type="molecule type" value="Genomic_DNA"/>
</dbReference>
<reference evidence="2 3" key="1">
    <citation type="journal article" date="2018" name="PLoS Genet.">
        <title>Population sequencing reveals clonal diversity and ancestral inbreeding in the grapevine cultivar Chardonnay.</title>
        <authorList>
            <person name="Roach M.J."/>
            <person name="Johnson D.L."/>
            <person name="Bohlmann J."/>
            <person name="van Vuuren H.J."/>
            <person name="Jones S.J."/>
            <person name="Pretorius I.S."/>
            <person name="Schmidt S.A."/>
            <person name="Borneman A.R."/>
        </authorList>
    </citation>
    <scope>NUCLEOTIDE SEQUENCE [LARGE SCALE GENOMIC DNA]</scope>
    <source>
        <strain evidence="3">cv. Chardonnay</strain>
        <tissue evidence="2">Leaf</tissue>
    </source>
</reference>
<evidence type="ECO:0000256" key="1">
    <source>
        <dbReference type="SAM" id="Phobius"/>
    </source>
</evidence>
<dbReference type="Proteomes" id="UP000288805">
    <property type="component" value="Unassembled WGS sequence"/>
</dbReference>
<name>A0A438CF90_VITVI</name>
<dbReference type="CDD" id="cd09272">
    <property type="entry name" value="RNase_HI_RT_Ty1"/>
    <property type="match status" value="1"/>
</dbReference>
<organism evidence="2 3">
    <name type="scientific">Vitis vinifera</name>
    <name type="common">Grape</name>
    <dbReference type="NCBI Taxonomy" id="29760"/>
    <lineage>
        <taxon>Eukaryota</taxon>
        <taxon>Viridiplantae</taxon>
        <taxon>Streptophyta</taxon>
        <taxon>Embryophyta</taxon>
        <taxon>Tracheophyta</taxon>
        <taxon>Spermatophyta</taxon>
        <taxon>Magnoliopsida</taxon>
        <taxon>eudicotyledons</taxon>
        <taxon>Gunneridae</taxon>
        <taxon>Pentapetalae</taxon>
        <taxon>rosids</taxon>
        <taxon>Vitales</taxon>
        <taxon>Vitaceae</taxon>
        <taxon>Viteae</taxon>
        <taxon>Vitis</taxon>
    </lineage>
</organism>
<gene>
    <name evidence="2" type="primary">POLX_1674</name>
    <name evidence="2" type="ORF">CK203_108501</name>
</gene>
<protein>
    <submittedName>
        <fullName evidence="2">Retrovirus-related Pol polyprotein from transposon TNT 1-94</fullName>
    </submittedName>
</protein>
<evidence type="ECO:0000313" key="2">
    <source>
        <dbReference type="EMBL" id="RVW21877.1"/>
    </source>
</evidence>
<sequence length="170" mass="19129">MRKVPYASTMGSLMYAKVCTRPNIAHVVGIVSMFLSNPSKEHLVAAIWILRYLKGTSKTCLCFGTNKPMLVGCTDANMARDVDSRKSTSCYLITFSRGAVLWQSRLQKCVVLSTTKTEYIVITEVSKELLLMKKFLQELGLQGVYSTMIVRVLFILIRIQLFTLDSSILM</sequence>
<evidence type="ECO:0000313" key="3">
    <source>
        <dbReference type="Proteomes" id="UP000288805"/>
    </source>
</evidence>